<keyword evidence="4 10" id="KW-0547">Nucleotide-binding</keyword>
<dbReference type="Pfam" id="PF02875">
    <property type="entry name" value="Mur_ligase_C"/>
    <property type="match status" value="1"/>
</dbReference>
<dbReference type="AlphaFoldDB" id="A0A2T0W588"/>
<comment type="function">
    <text evidence="10 11">Involved in cell wall formation. Catalyzes the final step in the synthesis of UDP-N-acetylmuramoyl-pentapeptide, the precursor of murein.</text>
</comment>
<dbReference type="RefSeq" id="WP_106194731.1">
    <property type="nucleotide sequence ID" value="NZ_PVTO01000020.1"/>
</dbReference>
<dbReference type="GO" id="GO:0009252">
    <property type="term" value="P:peptidoglycan biosynthetic process"/>
    <property type="evidence" value="ECO:0007669"/>
    <property type="project" value="UniProtKB-UniRule"/>
</dbReference>
<dbReference type="GO" id="GO:0071555">
    <property type="term" value="P:cell wall organization"/>
    <property type="evidence" value="ECO:0007669"/>
    <property type="project" value="UniProtKB-KW"/>
</dbReference>
<feature type="domain" description="Mur ligase central" evidence="13">
    <location>
        <begin position="109"/>
        <end position="297"/>
    </location>
</feature>
<dbReference type="GO" id="GO:0005737">
    <property type="term" value="C:cytoplasm"/>
    <property type="evidence" value="ECO:0007669"/>
    <property type="project" value="UniProtKB-SubCell"/>
</dbReference>
<dbReference type="GO" id="GO:0051301">
    <property type="term" value="P:cell division"/>
    <property type="evidence" value="ECO:0007669"/>
    <property type="project" value="UniProtKB-KW"/>
</dbReference>
<dbReference type="GO" id="GO:0008360">
    <property type="term" value="P:regulation of cell shape"/>
    <property type="evidence" value="ECO:0007669"/>
    <property type="project" value="UniProtKB-KW"/>
</dbReference>
<dbReference type="Gene3D" id="3.90.190.20">
    <property type="entry name" value="Mur ligase, C-terminal domain"/>
    <property type="match status" value="1"/>
</dbReference>
<dbReference type="Proteomes" id="UP000238205">
    <property type="component" value="Unassembled WGS sequence"/>
</dbReference>
<protein>
    <recommendedName>
        <fullName evidence="10 11">UDP-N-acetylmuramoyl-tripeptide--D-alanyl-D-alanine ligase</fullName>
        <ecNumber evidence="10 11">6.3.2.10</ecNumber>
    </recommendedName>
    <alternativeName>
        <fullName evidence="10">D-alanyl-D-alanine-adding enzyme</fullName>
    </alternativeName>
</protein>
<keyword evidence="3 10" id="KW-0132">Cell division</keyword>
<dbReference type="Gene3D" id="3.40.1390.10">
    <property type="entry name" value="MurE/MurF, N-terminal domain"/>
    <property type="match status" value="1"/>
</dbReference>
<keyword evidence="9 10" id="KW-0961">Cell wall biogenesis/degradation</keyword>
<dbReference type="InterPro" id="IPR004101">
    <property type="entry name" value="Mur_ligase_C"/>
</dbReference>
<feature type="domain" description="Mur ligase C-terminal" evidence="12">
    <location>
        <begin position="320"/>
        <end position="446"/>
    </location>
</feature>
<keyword evidence="15" id="KW-1185">Reference proteome</keyword>
<dbReference type="GO" id="GO:0005524">
    <property type="term" value="F:ATP binding"/>
    <property type="evidence" value="ECO:0007669"/>
    <property type="project" value="UniProtKB-UniRule"/>
</dbReference>
<evidence type="ECO:0000256" key="2">
    <source>
        <dbReference type="ARBA" id="ARBA00022598"/>
    </source>
</evidence>
<keyword evidence="6 10" id="KW-0133">Cell shape</keyword>
<keyword evidence="1 10" id="KW-0963">Cytoplasm</keyword>
<evidence type="ECO:0000313" key="14">
    <source>
        <dbReference type="EMBL" id="PRY80946.1"/>
    </source>
</evidence>
<evidence type="ECO:0000259" key="13">
    <source>
        <dbReference type="Pfam" id="PF08245"/>
    </source>
</evidence>
<sequence>MANWTLNEIAAATNGQLIVGDDHLVVEGVSFDTRSLKQNDLFIPLTAERNGHDFVGAAIEKGAVASFWSDKVESAPDNFPIIKVDDTEKAFQDLAQYHMNKVKPKVIGITGSNGKTTTKDMVAAVASARYKTHKTVGNFNNHLGLPYTILNMEEDTDVLVLEMGMSEQGEIQVLSELAHPSIAVITMIGESHIEFLGSRDAISEAKLEIVKGMTDGTLIYPGEEPLLNDKVMNGYVDANVSKTLTFGKNKNMAIYPIEIEAKLKQTVFRCNKAPELICTLPVPGVYNVQNALSAILVGEEIGISISEAYLQLENFELTKNRLEWIDGLNKTTLLNDAYNASPSSMKAVLRYFQEIETPSRKIVVLGDVLELGEYSKQMHEDLSEAIDLNKIDRLVLYGDEMEALYKKLADLKTDTSLTHFTGDKQPLITHLKEILEPEDTVLMKSSLSTGMLEVVSALREERKD</sequence>
<accession>A0A2T0W588</accession>
<dbReference type="EC" id="6.3.2.10" evidence="10 11"/>
<dbReference type="GO" id="GO:0008766">
    <property type="term" value="F:UDP-N-acetylmuramoylalanyl-D-glutamyl-2,6-diaminopimelate-D-alanyl-D-alanine ligase activity"/>
    <property type="evidence" value="ECO:0007669"/>
    <property type="project" value="RHEA"/>
</dbReference>
<keyword evidence="5 10" id="KW-0067">ATP-binding</keyword>
<dbReference type="InterPro" id="IPR035911">
    <property type="entry name" value="MurE/MurF_N"/>
</dbReference>
<dbReference type="PANTHER" id="PTHR43024:SF1">
    <property type="entry name" value="UDP-N-ACETYLMURAMOYL-TRIPEPTIDE--D-ALANYL-D-ALANINE LIGASE"/>
    <property type="match status" value="1"/>
</dbReference>
<dbReference type="OrthoDB" id="9801978at2"/>
<dbReference type="SUPFAM" id="SSF63418">
    <property type="entry name" value="MurE/MurF N-terminal domain"/>
    <property type="match status" value="1"/>
</dbReference>
<comment type="similarity">
    <text evidence="10">Belongs to the MurCDEF family. MurF subfamily.</text>
</comment>
<evidence type="ECO:0000256" key="9">
    <source>
        <dbReference type="ARBA" id="ARBA00023316"/>
    </source>
</evidence>
<dbReference type="InterPro" id="IPR005863">
    <property type="entry name" value="UDP-N-AcMur_synth"/>
</dbReference>
<evidence type="ECO:0000256" key="1">
    <source>
        <dbReference type="ARBA" id="ARBA00022490"/>
    </source>
</evidence>
<comment type="catalytic activity">
    <reaction evidence="11">
        <text>D-alanyl-D-alanine + UDP-N-acetyl-alpha-D-muramoyl-L-alanyl-gamma-D-glutamyl-meso-2,6-diaminopimelate + ATP = UDP-N-acetyl-alpha-D-muramoyl-L-alanyl-gamma-D-glutamyl-meso-2,6-diaminopimeloyl-D-alanyl-D-alanine + ADP + phosphate + H(+)</text>
        <dbReference type="Rhea" id="RHEA:28374"/>
        <dbReference type="ChEBI" id="CHEBI:15378"/>
        <dbReference type="ChEBI" id="CHEBI:30616"/>
        <dbReference type="ChEBI" id="CHEBI:43474"/>
        <dbReference type="ChEBI" id="CHEBI:57822"/>
        <dbReference type="ChEBI" id="CHEBI:61386"/>
        <dbReference type="ChEBI" id="CHEBI:83905"/>
        <dbReference type="ChEBI" id="CHEBI:456216"/>
        <dbReference type="EC" id="6.3.2.10"/>
    </reaction>
</comment>
<dbReference type="UniPathway" id="UPA00219"/>
<evidence type="ECO:0000256" key="3">
    <source>
        <dbReference type="ARBA" id="ARBA00022618"/>
    </source>
</evidence>
<organism evidence="14 15">
    <name type="scientific">Alkalibacterium olivapovliticus</name>
    <dbReference type="NCBI Taxonomy" id="99907"/>
    <lineage>
        <taxon>Bacteria</taxon>
        <taxon>Bacillati</taxon>
        <taxon>Bacillota</taxon>
        <taxon>Bacilli</taxon>
        <taxon>Lactobacillales</taxon>
        <taxon>Carnobacteriaceae</taxon>
        <taxon>Alkalibacterium</taxon>
    </lineage>
</organism>
<keyword evidence="2 10" id="KW-0436">Ligase</keyword>
<evidence type="ECO:0000256" key="10">
    <source>
        <dbReference type="HAMAP-Rule" id="MF_02019"/>
    </source>
</evidence>
<evidence type="ECO:0000256" key="4">
    <source>
        <dbReference type="ARBA" id="ARBA00022741"/>
    </source>
</evidence>
<comment type="caution">
    <text evidence="14">The sequence shown here is derived from an EMBL/GenBank/DDBJ whole genome shotgun (WGS) entry which is preliminary data.</text>
</comment>
<evidence type="ECO:0000256" key="5">
    <source>
        <dbReference type="ARBA" id="ARBA00022840"/>
    </source>
</evidence>
<evidence type="ECO:0000256" key="11">
    <source>
        <dbReference type="RuleBase" id="RU004136"/>
    </source>
</evidence>
<dbReference type="Pfam" id="PF08245">
    <property type="entry name" value="Mur_ligase_M"/>
    <property type="match status" value="1"/>
</dbReference>
<feature type="binding site" evidence="10">
    <location>
        <begin position="111"/>
        <end position="117"/>
    </location>
    <ligand>
        <name>ATP</name>
        <dbReference type="ChEBI" id="CHEBI:30616"/>
    </ligand>
</feature>
<comment type="pathway">
    <text evidence="10 11">Cell wall biogenesis; peptidoglycan biosynthesis.</text>
</comment>
<gene>
    <name evidence="10" type="primary">murF</name>
    <name evidence="14" type="ORF">CLV38_1206</name>
</gene>
<dbReference type="SUPFAM" id="SSF53244">
    <property type="entry name" value="MurD-like peptide ligases, peptide-binding domain"/>
    <property type="match status" value="1"/>
</dbReference>
<name>A0A2T0W588_9LACT</name>
<dbReference type="EMBL" id="PVTO01000020">
    <property type="protein sequence ID" value="PRY80946.1"/>
    <property type="molecule type" value="Genomic_DNA"/>
</dbReference>
<dbReference type="HAMAP" id="MF_02019">
    <property type="entry name" value="MurF"/>
    <property type="match status" value="1"/>
</dbReference>
<evidence type="ECO:0000259" key="12">
    <source>
        <dbReference type="Pfam" id="PF02875"/>
    </source>
</evidence>
<evidence type="ECO:0000256" key="6">
    <source>
        <dbReference type="ARBA" id="ARBA00022960"/>
    </source>
</evidence>
<dbReference type="InterPro" id="IPR036615">
    <property type="entry name" value="Mur_ligase_C_dom_sf"/>
</dbReference>
<evidence type="ECO:0000256" key="7">
    <source>
        <dbReference type="ARBA" id="ARBA00022984"/>
    </source>
</evidence>
<comment type="subcellular location">
    <subcellularLocation>
        <location evidence="10 11">Cytoplasm</location>
    </subcellularLocation>
</comment>
<dbReference type="InterPro" id="IPR051046">
    <property type="entry name" value="MurCDEF_CellWall_CoF430Synth"/>
</dbReference>
<proteinExistence type="inferred from homology"/>
<keyword evidence="7 10" id="KW-0573">Peptidoglycan synthesis</keyword>
<dbReference type="Gene3D" id="3.40.1190.10">
    <property type="entry name" value="Mur-like, catalytic domain"/>
    <property type="match status" value="1"/>
</dbReference>
<dbReference type="GO" id="GO:0047480">
    <property type="term" value="F:UDP-N-acetylmuramoyl-tripeptide-D-alanyl-D-alanine ligase activity"/>
    <property type="evidence" value="ECO:0007669"/>
    <property type="project" value="UniProtKB-UniRule"/>
</dbReference>
<dbReference type="SUPFAM" id="SSF53623">
    <property type="entry name" value="MurD-like peptide ligases, catalytic domain"/>
    <property type="match status" value="1"/>
</dbReference>
<reference evidence="14 15" key="1">
    <citation type="submission" date="2018-03" db="EMBL/GenBank/DDBJ databases">
        <title>Genomic Encyclopedia of Archaeal and Bacterial Type Strains, Phase II (KMG-II): from individual species to whole genera.</title>
        <authorList>
            <person name="Goeker M."/>
        </authorList>
    </citation>
    <scope>NUCLEOTIDE SEQUENCE [LARGE SCALE GENOMIC DNA]</scope>
    <source>
        <strain evidence="14 15">DSM 13175</strain>
    </source>
</reference>
<keyword evidence="8 10" id="KW-0131">Cell cycle</keyword>
<comment type="catalytic activity">
    <reaction evidence="10">
        <text>UDP-N-acetyl-alpha-D-muramoyl-L-alanyl-gamma-D-glutamyl-L-lysine + D-alanyl-D-alanine + ATP = UDP-N-acetyl-alpha-D-muramoyl-L-alanyl-gamma-D-glutamyl-L-lysyl-D-alanyl-D-alanine + ADP + phosphate + H(+)</text>
        <dbReference type="Rhea" id="RHEA:16085"/>
        <dbReference type="ChEBI" id="CHEBI:15378"/>
        <dbReference type="ChEBI" id="CHEBI:30616"/>
        <dbReference type="ChEBI" id="CHEBI:43474"/>
        <dbReference type="ChEBI" id="CHEBI:57822"/>
        <dbReference type="ChEBI" id="CHEBI:70758"/>
        <dbReference type="ChEBI" id="CHEBI:83903"/>
        <dbReference type="ChEBI" id="CHEBI:456216"/>
        <dbReference type="EC" id="6.3.2.10"/>
    </reaction>
</comment>
<dbReference type="InterPro" id="IPR036565">
    <property type="entry name" value="Mur-like_cat_sf"/>
</dbReference>
<evidence type="ECO:0000313" key="15">
    <source>
        <dbReference type="Proteomes" id="UP000238205"/>
    </source>
</evidence>
<dbReference type="InterPro" id="IPR013221">
    <property type="entry name" value="Mur_ligase_cen"/>
</dbReference>
<evidence type="ECO:0000256" key="8">
    <source>
        <dbReference type="ARBA" id="ARBA00023306"/>
    </source>
</evidence>
<dbReference type="PANTHER" id="PTHR43024">
    <property type="entry name" value="UDP-N-ACETYLMURAMOYL-TRIPEPTIDE--D-ALANYL-D-ALANINE LIGASE"/>
    <property type="match status" value="1"/>
</dbReference>
<dbReference type="NCBIfam" id="TIGR01143">
    <property type="entry name" value="murF"/>
    <property type="match status" value="1"/>
</dbReference>